<dbReference type="GO" id="GO:0008872">
    <property type="term" value="F:glucarate dehydratase activity"/>
    <property type="evidence" value="ECO:0007669"/>
    <property type="project" value="UniProtKB-EC"/>
</dbReference>
<dbReference type="SMART" id="SM00922">
    <property type="entry name" value="MR_MLE"/>
    <property type="match status" value="1"/>
</dbReference>
<dbReference type="Pfam" id="PF02746">
    <property type="entry name" value="MR_MLE_N"/>
    <property type="match status" value="1"/>
</dbReference>
<dbReference type="PANTHER" id="PTHR48080:SF4">
    <property type="entry name" value="GLUCARATE DEHYDRATASE"/>
    <property type="match status" value="1"/>
</dbReference>
<evidence type="ECO:0000313" key="6">
    <source>
        <dbReference type="EMBL" id="PZE19836.1"/>
    </source>
</evidence>
<dbReference type="Gene3D" id="3.30.390.10">
    <property type="entry name" value="Enolase-like, N-terminal domain"/>
    <property type="match status" value="1"/>
</dbReference>
<evidence type="ECO:0000259" key="5">
    <source>
        <dbReference type="SMART" id="SM00922"/>
    </source>
</evidence>
<protein>
    <recommendedName>
        <fullName evidence="3">glucarate dehydratase</fullName>
        <ecNumber evidence="3">4.2.1.40</ecNumber>
    </recommendedName>
</protein>
<comment type="catalytic activity">
    <reaction evidence="1">
        <text>D-glucarate = 5-dehydro-4-deoxy-D-glucarate + H2O</text>
        <dbReference type="Rhea" id="RHEA:14573"/>
        <dbReference type="ChEBI" id="CHEBI:15377"/>
        <dbReference type="ChEBI" id="CHEBI:30612"/>
        <dbReference type="ChEBI" id="CHEBI:42819"/>
        <dbReference type="EC" id="4.2.1.40"/>
    </reaction>
</comment>
<gene>
    <name evidence="6" type="ORF">CBW46_016020</name>
</gene>
<dbReference type="EC" id="4.2.1.40" evidence="3"/>
<dbReference type="EMBL" id="NHRJ02000012">
    <property type="protein sequence ID" value="PZE19836.1"/>
    <property type="molecule type" value="Genomic_DNA"/>
</dbReference>
<dbReference type="SUPFAM" id="SSF54826">
    <property type="entry name" value="Enolase N-terminal domain-like"/>
    <property type="match status" value="1"/>
</dbReference>
<sequence>MPNAQQCNEELARHIITEIRLKRLRNRYPRLYGKNARLPEHAYGSEFMIYEVTTSQGAVGWGMHRHRMPGGVHIIKGTTFPATDHLIGKALAELFDPAVGVIADEAIALDFALHDLAGRVLGVPVYEMMGSGGQLSVPCYDGAIYMNDISPGQVDRGVGIILDDCQQDYDMGYRAFKVKIGRGNMWMPLEEGIRRDIEVTTAIRKHFPDCDILVDANDGYSVDDFLRYFNAVADCGLYWIEEPFRENREDLLRLKEQITKRSPSTKIADGEARPDVQQLFALAGERLVDVLLMDIDYYGFTEWRRLMPRVIDSGVQISPHNWGLKLKTHYTAQFAAGTAGVLTIEGVPDETEGVDFSGYRLQDGLLHIPSAPGFGMDLHWALELKPLD</sequence>
<evidence type="ECO:0000256" key="3">
    <source>
        <dbReference type="ARBA" id="ARBA00011973"/>
    </source>
</evidence>
<organism evidence="6 7">
    <name type="scientific">Paenibacillus xerothermodurans</name>
    <dbReference type="NCBI Taxonomy" id="1977292"/>
    <lineage>
        <taxon>Bacteria</taxon>
        <taxon>Bacillati</taxon>
        <taxon>Bacillota</taxon>
        <taxon>Bacilli</taxon>
        <taxon>Bacillales</taxon>
        <taxon>Paenibacillaceae</taxon>
        <taxon>Paenibacillus</taxon>
    </lineage>
</organism>
<dbReference type="OrthoDB" id="9774531at2"/>
<dbReference type="InterPro" id="IPR013342">
    <property type="entry name" value="Mandelate_racemase_C"/>
</dbReference>
<dbReference type="GO" id="GO:0046872">
    <property type="term" value="F:metal ion binding"/>
    <property type="evidence" value="ECO:0007669"/>
    <property type="project" value="UniProtKB-KW"/>
</dbReference>
<proteinExistence type="predicted"/>
<evidence type="ECO:0000256" key="2">
    <source>
        <dbReference type="ARBA" id="ARBA00005183"/>
    </source>
</evidence>
<evidence type="ECO:0000256" key="1">
    <source>
        <dbReference type="ARBA" id="ARBA00001426"/>
    </source>
</evidence>
<dbReference type="Pfam" id="PF13378">
    <property type="entry name" value="MR_MLE_C"/>
    <property type="match status" value="1"/>
</dbReference>
<comment type="caution">
    <text evidence="6">The sequence shown here is derived from an EMBL/GenBank/DDBJ whole genome shotgun (WGS) entry which is preliminary data.</text>
</comment>
<dbReference type="InterPro" id="IPR029065">
    <property type="entry name" value="Enolase_C-like"/>
</dbReference>
<name>A0A2W1NQ35_PAEXE</name>
<dbReference type="AlphaFoldDB" id="A0A2W1NQ35"/>
<dbReference type="InterPro" id="IPR029017">
    <property type="entry name" value="Enolase-like_N"/>
</dbReference>
<reference evidence="6" key="1">
    <citation type="submission" date="2018-06" db="EMBL/GenBank/DDBJ databases">
        <title>Paenibacillus xerothermodurans sp. nov. an extremely dry heat resistant spore forming bacterium isolated from the soil of Cape Canaveral, Florida.</title>
        <authorList>
            <person name="Seuylemezian A."/>
            <person name="Kaur N."/>
            <person name="Patil P."/>
            <person name="Patil P."/>
            <person name="Mayilraj S."/>
            <person name="Vaishampayan P."/>
        </authorList>
    </citation>
    <scope>NUCLEOTIDE SEQUENCE [LARGE SCALE GENOMIC DNA]</scope>
    <source>
        <strain evidence="6">ATCC 27380</strain>
    </source>
</reference>
<dbReference type="InterPro" id="IPR034593">
    <property type="entry name" value="DgoD-like"/>
</dbReference>
<feature type="domain" description="Mandelate racemase/muconate lactonizing enzyme C-terminal" evidence="5">
    <location>
        <begin position="158"/>
        <end position="261"/>
    </location>
</feature>
<accession>A0A2W1NQ35</accession>
<dbReference type="RefSeq" id="WP_089201010.1">
    <property type="nucleotide sequence ID" value="NZ_NHRJ02000012.1"/>
</dbReference>
<keyword evidence="4" id="KW-0479">Metal-binding</keyword>
<dbReference type="InterPro" id="IPR036849">
    <property type="entry name" value="Enolase-like_C_sf"/>
</dbReference>
<dbReference type="SUPFAM" id="SSF51604">
    <property type="entry name" value="Enolase C-terminal domain-like"/>
    <property type="match status" value="1"/>
</dbReference>
<comment type="pathway">
    <text evidence="2">Carbohydrate acid metabolism; D-glucarate degradation; 2,5-dioxopentanoate from D-glucarate: step 1/2.</text>
</comment>
<evidence type="ECO:0000313" key="7">
    <source>
        <dbReference type="Proteomes" id="UP000214746"/>
    </source>
</evidence>
<keyword evidence="7" id="KW-1185">Reference proteome</keyword>
<dbReference type="Proteomes" id="UP000214746">
    <property type="component" value="Unassembled WGS sequence"/>
</dbReference>
<dbReference type="PANTHER" id="PTHR48080">
    <property type="entry name" value="D-GALACTONATE DEHYDRATASE-RELATED"/>
    <property type="match status" value="1"/>
</dbReference>
<dbReference type="Gene3D" id="3.20.20.120">
    <property type="entry name" value="Enolase-like C-terminal domain"/>
    <property type="match status" value="1"/>
</dbReference>
<dbReference type="InterPro" id="IPR013341">
    <property type="entry name" value="Mandelate_racemase_N_dom"/>
</dbReference>
<evidence type="ECO:0000256" key="4">
    <source>
        <dbReference type="ARBA" id="ARBA00022723"/>
    </source>
</evidence>
<dbReference type="SFLD" id="SFLDS00001">
    <property type="entry name" value="Enolase"/>
    <property type="match status" value="1"/>
</dbReference>